<feature type="domain" description="Nrap protein" evidence="10">
    <location>
        <begin position="696"/>
        <end position="922"/>
    </location>
</feature>
<dbReference type="GO" id="GO:0006409">
    <property type="term" value="P:tRNA export from nucleus"/>
    <property type="evidence" value="ECO:0007669"/>
    <property type="project" value="TreeGrafter"/>
</dbReference>
<feature type="compositionally biased region" description="Acidic residues" evidence="6">
    <location>
        <begin position="23"/>
        <end position="43"/>
    </location>
</feature>
<feature type="domain" description="Nrap protein" evidence="8">
    <location>
        <begin position="360"/>
        <end position="519"/>
    </location>
</feature>
<dbReference type="InterPro" id="IPR035371">
    <property type="entry name" value="Nrap_D6"/>
</dbReference>
<dbReference type="InterPro" id="IPR005554">
    <property type="entry name" value="NOL6/Upt22"/>
</dbReference>
<name>A0A409VUF4_PSICY</name>
<dbReference type="Pfam" id="PF17407">
    <property type="entry name" value="Nrap_D6"/>
    <property type="match status" value="1"/>
</dbReference>
<organism evidence="13 14">
    <name type="scientific">Psilocybe cyanescens</name>
    <dbReference type="NCBI Taxonomy" id="93625"/>
    <lineage>
        <taxon>Eukaryota</taxon>
        <taxon>Fungi</taxon>
        <taxon>Dikarya</taxon>
        <taxon>Basidiomycota</taxon>
        <taxon>Agaricomycotina</taxon>
        <taxon>Agaricomycetes</taxon>
        <taxon>Agaricomycetidae</taxon>
        <taxon>Agaricales</taxon>
        <taxon>Agaricineae</taxon>
        <taxon>Strophariaceae</taxon>
        <taxon>Psilocybe</taxon>
    </lineage>
</organism>
<dbReference type="PANTHER" id="PTHR17972:SF0">
    <property type="entry name" value="NUCLEOLAR PROTEIN 6"/>
    <property type="match status" value="1"/>
</dbReference>
<keyword evidence="5" id="KW-0687">Ribonucleoprotein</keyword>
<feature type="domain" description="Nrap protein" evidence="7">
    <location>
        <begin position="206"/>
        <end position="355"/>
    </location>
</feature>
<dbReference type="Pfam" id="PF03813">
    <property type="entry name" value="Nrap"/>
    <property type="match status" value="1"/>
</dbReference>
<comment type="caution">
    <text evidence="13">The sequence shown here is derived from an EMBL/GenBank/DDBJ whole genome shotgun (WGS) entry which is preliminary data.</text>
</comment>
<dbReference type="InterPro" id="IPR035369">
    <property type="entry name" value="Nrap_D4"/>
</dbReference>
<dbReference type="OrthoDB" id="10251401at2759"/>
<evidence type="ECO:0000313" key="14">
    <source>
        <dbReference type="Proteomes" id="UP000283269"/>
    </source>
</evidence>
<evidence type="ECO:0000259" key="11">
    <source>
        <dbReference type="Pfam" id="PF17406"/>
    </source>
</evidence>
<dbReference type="InParanoid" id="A0A409VUF4"/>
<protein>
    <recommendedName>
        <fullName evidence="5">U3 small nucleolar RNA-associated protein 22</fullName>
    </recommendedName>
</protein>
<proteinExistence type="inferred from homology"/>
<evidence type="ECO:0000259" key="8">
    <source>
        <dbReference type="Pfam" id="PF17403"/>
    </source>
</evidence>
<keyword evidence="3 5" id="KW-0694">RNA-binding</keyword>
<dbReference type="Pfam" id="PF17403">
    <property type="entry name" value="Nrap_D2"/>
    <property type="match status" value="1"/>
</dbReference>
<dbReference type="InterPro" id="IPR035368">
    <property type="entry name" value="Nrap_D3"/>
</dbReference>
<dbReference type="GO" id="GO:0032040">
    <property type="term" value="C:small-subunit processome"/>
    <property type="evidence" value="ECO:0007669"/>
    <property type="project" value="TreeGrafter"/>
</dbReference>
<dbReference type="InterPro" id="IPR035367">
    <property type="entry name" value="Nrap_D2"/>
</dbReference>
<dbReference type="Pfam" id="PF17404">
    <property type="entry name" value="Nrap_D3"/>
    <property type="match status" value="1"/>
</dbReference>
<reference evidence="13 14" key="1">
    <citation type="journal article" date="2018" name="Evol. Lett.">
        <title>Horizontal gene cluster transfer increased hallucinogenic mushroom diversity.</title>
        <authorList>
            <person name="Reynolds H.T."/>
            <person name="Vijayakumar V."/>
            <person name="Gluck-Thaler E."/>
            <person name="Korotkin H.B."/>
            <person name="Matheny P.B."/>
            <person name="Slot J.C."/>
        </authorList>
    </citation>
    <scope>NUCLEOTIDE SEQUENCE [LARGE SCALE GENOMIC DNA]</scope>
    <source>
        <strain evidence="13 14">2631</strain>
    </source>
</reference>
<comment type="similarity">
    <text evidence="2 5">Belongs to the NRAP family.</text>
</comment>
<dbReference type="FunCoup" id="A0A409VUF4">
    <property type="interactions" value="605"/>
</dbReference>
<sequence>MAQNLKRKSSEASSPRKIQRIESEDEAMDEDNVMDNSEDGSDNSEEHMSAMDEGEDDGEWKGIGANAETLPDEHFTGKKSNKPPTGEELRAIKDASDLFKSGSFKLQVDALLPNVRPKASRVPPLERFLFELYTFIKDIPSVSPAHPLEAARKLLKKGVAVPYALPLPTEDTNWKVAFEPPTDITLVGSWANKVSVKPKDGQRFGVDLALEMPNTLFQEKDYLNGRYFHKRSFYLATIAAAIQKSKSLKVDVSYESSQGDPRLTKLVLTPRKNDSATDFTKLNAKICILPVLSPTSPIPLHRLSPSHSNIRVTAATDVSQDDTTTPVHLPTPLYNTAMLQTLVPKYQLLAVHALQSDVPAFSDALTLLRVWANQRGYSEGTKMCIRGFEGAGPWWWSLIALLVNGEQGRPNAPKSSRRRSVGKGLSSYQLFKAALEFLAKHDFEKESVFVRVPEGHKFPPEEYKEHTGAVFVDSSSLTNLLARVPLGSLELLRYDASKALESLNQTTFSGDPFNGVFLKDNRDLSTRFDVILRIDLRSAKPRNTTVHSAVDIGSPSNAMLSSMSALIRQGLGDRSRAVAILYPSSLPRSVSQAHPLSPDVIFIGIIHNPEHAFRLVDHGPAADEQDQSVLVKFRALWGSKSELRRFKDGRIVESVVWEVTTADEKAHVPSMVVRHLLKWHFGLGEDAVETWQTSYDSLLRLPPTISSEYMASKVPAGFKGAMTAFDGLVKQIKKLDDDLPLSLLNVSPISESLRYTSVFSPVPLPSSLGQLLPPNARYLAPMEIILEFEKSSKWPDDIKAVQTIKLAFLERLGSALMESVDGMRAKVVVGDGVNDSLLVDKAALELITPEGWAFHARIWHDREVNLLDTVIGGKASLLPHIVSKTKEKKSADHYEALEAKEVYMRRFIHAPRHHRAIAALAHHYTAFPGTVRLAKRWLAAHWLLQSHISEEVVEIICASFFVGAAGRGVTAATETEQTLQHLVPASKERGFALFVQFLKEWKWEEGLFVPLYGGSGPAAKSTAAAPARSNKSVWKVSTEHDPEGHVWTFKGPDLLVAHRVHAIANATWNYLQGLESGQLNIQGMFIHPTDDYDFVLNLDPAVLPRYLHNINVDVDLLARRGKYANKTQEDETVKPLPGFDPARMYFNDLQRIYADTFKVFYDPLGGTQIGAVWDPTLKEPRPFRVLGGFSSVPLKKDNEKAKDKGLVTFNQSAVIGEIERLGTGLLKKITLVQ</sequence>
<feature type="domain" description="Nrap protein" evidence="11">
    <location>
        <begin position="924"/>
        <end position="1086"/>
    </location>
</feature>
<dbReference type="Pfam" id="PF17406">
    <property type="entry name" value="Nrap_D5"/>
    <property type="match status" value="1"/>
</dbReference>
<comment type="subcellular location">
    <subcellularLocation>
        <location evidence="1 5">Nucleus</location>
        <location evidence="1 5">Nucleolus</location>
    </subcellularLocation>
</comment>
<evidence type="ECO:0000259" key="9">
    <source>
        <dbReference type="Pfam" id="PF17404"/>
    </source>
</evidence>
<dbReference type="InterPro" id="IPR035082">
    <property type="entry name" value="Nrap_D1"/>
</dbReference>
<evidence type="ECO:0000256" key="4">
    <source>
        <dbReference type="ARBA" id="ARBA00023242"/>
    </source>
</evidence>
<accession>A0A409VUF4</accession>
<keyword evidence="5" id="KW-0698">rRNA processing</keyword>
<evidence type="ECO:0000259" key="10">
    <source>
        <dbReference type="Pfam" id="PF17405"/>
    </source>
</evidence>
<dbReference type="Pfam" id="PF17405">
    <property type="entry name" value="Nrap_D4"/>
    <property type="match status" value="1"/>
</dbReference>
<evidence type="ECO:0000256" key="6">
    <source>
        <dbReference type="SAM" id="MobiDB-lite"/>
    </source>
</evidence>
<feature type="domain" description="Nrap protein" evidence="12">
    <location>
        <begin position="1090"/>
        <end position="1229"/>
    </location>
</feature>
<dbReference type="GO" id="GO:0034456">
    <property type="term" value="C:UTP-C complex"/>
    <property type="evidence" value="ECO:0007669"/>
    <property type="project" value="TreeGrafter"/>
</dbReference>
<dbReference type="InterPro" id="IPR035370">
    <property type="entry name" value="Nrap_D5"/>
</dbReference>
<keyword evidence="4 5" id="KW-0539">Nucleus</keyword>
<evidence type="ECO:0000256" key="2">
    <source>
        <dbReference type="ARBA" id="ARBA00006674"/>
    </source>
</evidence>
<dbReference type="GO" id="GO:0003723">
    <property type="term" value="F:RNA binding"/>
    <property type="evidence" value="ECO:0007669"/>
    <property type="project" value="UniProtKB-KW"/>
</dbReference>
<dbReference type="PANTHER" id="PTHR17972">
    <property type="entry name" value="NUCLEOLAR RNA-ASSOCIATED PROTEIN"/>
    <property type="match status" value="1"/>
</dbReference>
<evidence type="ECO:0000313" key="13">
    <source>
        <dbReference type="EMBL" id="PPQ69881.1"/>
    </source>
</evidence>
<keyword evidence="5" id="KW-0690">Ribosome biogenesis</keyword>
<evidence type="ECO:0000256" key="1">
    <source>
        <dbReference type="ARBA" id="ARBA00004604"/>
    </source>
</evidence>
<keyword evidence="14" id="KW-1185">Reference proteome</keyword>
<gene>
    <name evidence="13" type="ORF">CVT25_005586</name>
</gene>
<dbReference type="EMBL" id="NHYD01003921">
    <property type="protein sequence ID" value="PPQ69881.1"/>
    <property type="molecule type" value="Genomic_DNA"/>
</dbReference>
<feature type="region of interest" description="Disordered" evidence="6">
    <location>
        <begin position="1"/>
        <end position="87"/>
    </location>
</feature>
<dbReference type="GO" id="GO:0006364">
    <property type="term" value="P:rRNA processing"/>
    <property type="evidence" value="ECO:0007669"/>
    <property type="project" value="UniProtKB-KW"/>
</dbReference>
<dbReference type="Gene3D" id="1.10.1410.10">
    <property type="match status" value="1"/>
</dbReference>
<evidence type="ECO:0000256" key="3">
    <source>
        <dbReference type="ARBA" id="ARBA00022884"/>
    </source>
</evidence>
<feature type="domain" description="Nrap protein" evidence="9">
    <location>
        <begin position="526"/>
        <end position="681"/>
    </location>
</feature>
<dbReference type="GO" id="GO:0032545">
    <property type="term" value="C:CURI complex"/>
    <property type="evidence" value="ECO:0007669"/>
    <property type="project" value="TreeGrafter"/>
</dbReference>
<evidence type="ECO:0000259" key="12">
    <source>
        <dbReference type="Pfam" id="PF17407"/>
    </source>
</evidence>
<dbReference type="Gene3D" id="3.30.70.3030">
    <property type="match status" value="1"/>
</dbReference>
<evidence type="ECO:0000259" key="7">
    <source>
        <dbReference type="Pfam" id="PF03813"/>
    </source>
</evidence>
<dbReference type="AlphaFoldDB" id="A0A409VUF4"/>
<evidence type="ECO:0000256" key="5">
    <source>
        <dbReference type="RuleBase" id="RU364032"/>
    </source>
</evidence>
<dbReference type="STRING" id="93625.A0A409VUF4"/>
<dbReference type="Proteomes" id="UP000283269">
    <property type="component" value="Unassembled WGS sequence"/>
</dbReference>